<dbReference type="GO" id="GO:0051302">
    <property type="term" value="P:regulation of cell division"/>
    <property type="evidence" value="ECO:0007669"/>
    <property type="project" value="TreeGrafter"/>
</dbReference>
<evidence type="ECO:0000256" key="1">
    <source>
        <dbReference type="ARBA" id="ARBA00022679"/>
    </source>
</evidence>
<feature type="domain" description="Fido" evidence="8">
    <location>
        <begin position="62"/>
        <end position="215"/>
    </location>
</feature>
<protein>
    <recommendedName>
        <fullName evidence="5">protein adenylyltransferase</fullName>
        <ecNumber evidence="5">2.7.7.108</ecNumber>
    </recommendedName>
</protein>
<dbReference type="PANTHER" id="PTHR39560">
    <property type="entry name" value="PROTEIN ADENYLYLTRANSFERASE FIC-RELATED"/>
    <property type="match status" value="1"/>
</dbReference>
<dbReference type="InterPro" id="IPR012340">
    <property type="entry name" value="NA-bd_OB-fold"/>
</dbReference>
<dbReference type="Gene3D" id="1.10.3290.10">
    <property type="entry name" value="Fido-like domain"/>
    <property type="match status" value="1"/>
</dbReference>
<dbReference type="InterPro" id="IPR040548">
    <property type="entry name" value="BepA_ID"/>
</dbReference>
<dbReference type="GO" id="GO:0005524">
    <property type="term" value="F:ATP binding"/>
    <property type="evidence" value="ECO:0007669"/>
    <property type="project" value="UniProtKB-KW"/>
</dbReference>
<gene>
    <name evidence="9" type="primary">bep206</name>
</gene>
<name>A0A1V0PNF8_9HYPH</name>
<reference evidence="9" key="1">
    <citation type="journal article" date="2017" name="Genome Biol. Evol.">
        <title>Evolutionary Dynamics of Pathoadaptation Revealed by Three Independent Acquisitions of the VirB/D4 Type IV Secretion System in Bartonella.</title>
        <authorList>
            <person name="Harms A."/>
            <person name="Segers F.H."/>
            <person name="Quebatte M."/>
            <person name="Mistl C."/>
            <person name="Manfredi P."/>
            <person name="Korner J."/>
            <person name="Chomel B.B."/>
            <person name="Kosoy M."/>
            <person name="Maruyama S."/>
            <person name="Engel P."/>
            <person name="Dehio C."/>
        </authorList>
    </citation>
    <scope>NUCLEOTIDE SEQUENCE</scope>
    <source>
        <strain evidence="9">20.00 CHDE618</strain>
    </source>
</reference>
<dbReference type="Gene3D" id="2.40.50.140">
    <property type="entry name" value="Nucleic acid-binding proteins"/>
    <property type="match status" value="1"/>
</dbReference>
<dbReference type="AlphaFoldDB" id="A0A1V0PNF8"/>
<dbReference type="EMBL" id="KY583505">
    <property type="protein sequence ID" value="ARE31027.1"/>
    <property type="molecule type" value="Genomic_DNA"/>
</dbReference>
<evidence type="ECO:0000259" key="8">
    <source>
        <dbReference type="PROSITE" id="PS51459"/>
    </source>
</evidence>
<accession>A0A1V0PNF8</accession>
<organism evidence="9">
    <name type="scientific">Bartonella ancashensis</name>
    <dbReference type="NCBI Taxonomy" id="1318743"/>
    <lineage>
        <taxon>Bacteria</taxon>
        <taxon>Pseudomonadati</taxon>
        <taxon>Pseudomonadota</taxon>
        <taxon>Alphaproteobacteria</taxon>
        <taxon>Hyphomicrobiales</taxon>
        <taxon>Bartonellaceae</taxon>
        <taxon>Bartonella</taxon>
    </lineage>
</organism>
<dbReference type="GO" id="GO:0070733">
    <property type="term" value="F:AMPylase activity"/>
    <property type="evidence" value="ECO:0007669"/>
    <property type="project" value="UniProtKB-EC"/>
</dbReference>
<evidence type="ECO:0000256" key="2">
    <source>
        <dbReference type="ARBA" id="ARBA00022695"/>
    </source>
</evidence>
<evidence type="ECO:0000256" key="7">
    <source>
        <dbReference type="ARBA" id="ARBA00048696"/>
    </source>
</evidence>
<dbReference type="EC" id="2.7.7.108" evidence="5"/>
<keyword evidence="4" id="KW-0067">ATP-binding</keyword>
<dbReference type="PROSITE" id="PS51459">
    <property type="entry name" value="FIDO"/>
    <property type="match status" value="1"/>
</dbReference>
<evidence type="ECO:0000256" key="6">
    <source>
        <dbReference type="ARBA" id="ARBA00047939"/>
    </source>
</evidence>
<evidence type="ECO:0000256" key="4">
    <source>
        <dbReference type="ARBA" id="ARBA00022840"/>
    </source>
</evidence>
<keyword evidence="3" id="KW-0547">Nucleotide-binding</keyword>
<keyword evidence="1" id="KW-0808">Transferase</keyword>
<dbReference type="InterPro" id="IPR036597">
    <property type="entry name" value="Fido-like_dom_sf"/>
</dbReference>
<evidence type="ECO:0000256" key="5">
    <source>
        <dbReference type="ARBA" id="ARBA00034531"/>
    </source>
</evidence>
<dbReference type="NCBIfam" id="NF033856">
    <property type="entry name" value="T4SS_effec_BID"/>
    <property type="match status" value="1"/>
</dbReference>
<evidence type="ECO:0000313" key="9">
    <source>
        <dbReference type="EMBL" id="ARE31027.1"/>
    </source>
</evidence>
<evidence type="ECO:0000256" key="3">
    <source>
        <dbReference type="ARBA" id="ARBA00022741"/>
    </source>
</evidence>
<dbReference type="Pfam" id="PF02661">
    <property type="entry name" value="Fic"/>
    <property type="match status" value="1"/>
</dbReference>
<keyword evidence="2" id="KW-0548">Nucleotidyltransferase</keyword>
<dbReference type="SUPFAM" id="SSF140931">
    <property type="entry name" value="Fic-like"/>
    <property type="match status" value="1"/>
</dbReference>
<proteinExistence type="predicted"/>
<sequence length="540" mass="62952">MKMKKIKAYSPTPSHLNYLYPGTETLRNKYGITNHTEYETRCAHDTAQAAVNLCYEPLPEKFNYSYLKYIHKRLFEKTFEWAGYPRNFPFTFSDGSIAYMPSMRKEDSEFCFVSGDRIQESFELVDNKISEMNNLKGLSRQDFIRNAAAIFAAINDIHPFREGNGRTQRAFFERLGEAANHKLDFSLVTRARMNFASIQAMKHYNMQPLQHIFEDISNPDKKLILREFIDDMKACNFDVDEHRVIAAQEGETYNGIYRKTGLEGCYIQIGNDMVICKKEEISPELLRTLKSGDHISFTAPIGYDTLIPKEEFRPLTQNEIYIKASENRKVQMIFQRVQQSSKIVYGNPNVLMYKINQIKNNPSLGNSVAQQIERSPESVAKLAGRKCFWIKNQTRKNAERHIPLLCTMIKNYVYALENIHKKITQDQLREQKREKYSVAMPSKELRELFSLSKEQQKDALSRTPDLEKKLKNYMRILNARLSLKEREMIRNGNYKELSESIGTSVKHAKKIAETVRNTQNAHKQTQIFRRKQSRLMMIAS</sequence>
<dbReference type="InterPro" id="IPR003812">
    <property type="entry name" value="Fido"/>
</dbReference>
<dbReference type="Pfam" id="PF18543">
    <property type="entry name" value="ID"/>
    <property type="match status" value="1"/>
</dbReference>
<comment type="catalytic activity">
    <reaction evidence="7">
        <text>L-tyrosyl-[protein] + ATP = O-(5'-adenylyl)-L-tyrosyl-[protein] + diphosphate</text>
        <dbReference type="Rhea" id="RHEA:54288"/>
        <dbReference type="Rhea" id="RHEA-COMP:10136"/>
        <dbReference type="Rhea" id="RHEA-COMP:13846"/>
        <dbReference type="ChEBI" id="CHEBI:30616"/>
        <dbReference type="ChEBI" id="CHEBI:33019"/>
        <dbReference type="ChEBI" id="CHEBI:46858"/>
        <dbReference type="ChEBI" id="CHEBI:83624"/>
        <dbReference type="EC" id="2.7.7.108"/>
    </reaction>
</comment>
<dbReference type="PANTHER" id="PTHR39560:SF1">
    <property type="entry name" value="PROTEIN ADENYLYLTRANSFERASE FIC-RELATED"/>
    <property type="match status" value="1"/>
</dbReference>
<comment type="catalytic activity">
    <reaction evidence="6">
        <text>L-threonyl-[protein] + ATP = 3-O-(5'-adenylyl)-L-threonyl-[protein] + diphosphate</text>
        <dbReference type="Rhea" id="RHEA:54292"/>
        <dbReference type="Rhea" id="RHEA-COMP:11060"/>
        <dbReference type="Rhea" id="RHEA-COMP:13847"/>
        <dbReference type="ChEBI" id="CHEBI:30013"/>
        <dbReference type="ChEBI" id="CHEBI:30616"/>
        <dbReference type="ChEBI" id="CHEBI:33019"/>
        <dbReference type="ChEBI" id="CHEBI:138113"/>
        <dbReference type="EC" id="2.7.7.108"/>
    </reaction>
</comment>